<dbReference type="STRING" id="356305.SAMN05421841_1296"/>
<evidence type="ECO:0000256" key="4">
    <source>
        <dbReference type="ARBA" id="ARBA00023136"/>
    </source>
</evidence>
<feature type="transmembrane region" description="Helical" evidence="5">
    <location>
        <begin position="459"/>
        <end position="479"/>
    </location>
</feature>
<comment type="subcellular location">
    <subcellularLocation>
        <location evidence="1">Membrane</location>
        <topology evidence="1">Multi-pass membrane protein</topology>
    </subcellularLocation>
</comment>
<keyword evidence="4 5" id="KW-0472">Membrane</keyword>
<feature type="transmembrane region" description="Helical" evidence="5">
    <location>
        <begin position="12"/>
        <end position="30"/>
    </location>
</feature>
<feature type="transmembrane region" description="Helical" evidence="5">
    <location>
        <begin position="59"/>
        <end position="77"/>
    </location>
</feature>
<feature type="transmembrane region" description="Helical" evidence="5">
    <location>
        <begin position="175"/>
        <end position="195"/>
    </location>
</feature>
<feature type="transmembrane region" description="Helical" evidence="5">
    <location>
        <begin position="271"/>
        <end position="290"/>
    </location>
</feature>
<evidence type="ECO:0000256" key="3">
    <source>
        <dbReference type="ARBA" id="ARBA00022989"/>
    </source>
</evidence>
<feature type="transmembrane region" description="Helical" evidence="5">
    <location>
        <begin position="337"/>
        <end position="355"/>
    </location>
</feature>
<name>A0A1I0PLW1_9FLAO</name>
<dbReference type="GO" id="GO:0008514">
    <property type="term" value="F:organic anion transmembrane transporter activity"/>
    <property type="evidence" value="ECO:0007669"/>
    <property type="project" value="UniProtKB-ARBA"/>
</dbReference>
<dbReference type="Pfam" id="PF00939">
    <property type="entry name" value="Na_sulph_symp"/>
    <property type="match status" value="1"/>
</dbReference>
<feature type="transmembrane region" description="Helical" evidence="5">
    <location>
        <begin position="367"/>
        <end position="390"/>
    </location>
</feature>
<dbReference type="InterPro" id="IPR001898">
    <property type="entry name" value="SLC13A/DASS"/>
</dbReference>
<dbReference type="NCBIfam" id="TIGR00785">
    <property type="entry name" value="dass"/>
    <property type="match status" value="1"/>
</dbReference>
<dbReference type="OrthoDB" id="9766267at2"/>
<evidence type="ECO:0000256" key="1">
    <source>
        <dbReference type="ARBA" id="ARBA00004141"/>
    </source>
</evidence>
<proteinExistence type="predicted"/>
<dbReference type="Proteomes" id="UP000199469">
    <property type="component" value="Unassembled WGS sequence"/>
</dbReference>
<feature type="transmembrane region" description="Helical" evidence="5">
    <location>
        <begin position="83"/>
        <end position="101"/>
    </location>
</feature>
<evidence type="ECO:0000313" key="6">
    <source>
        <dbReference type="EMBL" id="SEW15380.1"/>
    </source>
</evidence>
<protein>
    <submittedName>
        <fullName evidence="6">Solute carrier family 13 (Sodium-dependent dicarboxylate transporter), member 2/3/5</fullName>
    </submittedName>
</protein>
<dbReference type="RefSeq" id="WP_089791186.1">
    <property type="nucleotide sequence ID" value="NZ_FOIU01000001.1"/>
</dbReference>
<keyword evidence="3 5" id="KW-1133">Transmembrane helix</keyword>
<reference evidence="7" key="1">
    <citation type="submission" date="2016-10" db="EMBL/GenBank/DDBJ databases">
        <authorList>
            <person name="Varghese N."/>
            <person name="Submissions S."/>
        </authorList>
    </citation>
    <scope>NUCLEOTIDE SEQUENCE [LARGE SCALE GENOMIC DNA]</scope>
    <source>
        <strain evidence="7">DSM 17724</strain>
    </source>
</reference>
<dbReference type="EMBL" id="FOIU01000001">
    <property type="protein sequence ID" value="SEW15380.1"/>
    <property type="molecule type" value="Genomic_DNA"/>
</dbReference>
<sequence>MPTYFQIHKKEISLFSGLFLSLSGFIINPFSLSYQANQVLSVAILMIIWWVFEAVPMAITALLPIILFPAFGIVSLKKVAENYADPIVFLFMGGFFIALAIEKWNLHKRIALGIIRLTGTNGNRIILGFIIATGFLSLWLSNTATTMMMYPLAVSVIQVVENHNKNVKNIKNFSLALMLSIAYASNFALGTVIATPPNVAYVGYIKDRFNFTISFSDWMMLFLPLTLLLLFMLYGLLVKILYPNNIKHSNEASNAIKKAQLRLGVMNRAEMRVLSIFGLTVLLWITKDLINDWQHYILLDDTAIAVLGASLLFLLPSGQKTGNKSERLMAWSDTRKMAWDILLLFGGGIALANALEASHLVQEFASGLSTVTTTNLFLLILIVSAVSIFLSEVISNLALVLILSPVITSLALSLGINPLLLGIPMTLSASCASMLPMGTPPNAIIFAKGDVKIQYMMRTGLILNVLCVIVISLLCWLFIPMMEGLKL</sequence>
<dbReference type="PANTHER" id="PTHR10283:SF82">
    <property type="entry name" value="SOLUTE CARRIER FAMILY 13 MEMBER 2"/>
    <property type="match status" value="1"/>
</dbReference>
<feature type="transmembrane region" description="Helical" evidence="5">
    <location>
        <begin position="296"/>
        <end position="316"/>
    </location>
</feature>
<feature type="transmembrane region" description="Helical" evidence="5">
    <location>
        <begin position="427"/>
        <end position="447"/>
    </location>
</feature>
<evidence type="ECO:0000256" key="5">
    <source>
        <dbReference type="SAM" id="Phobius"/>
    </source>
</evidence>
<dbReference type="GO" id="GO:1905039">
    <property type="term" value="P:carboxylic acid transmembrane transport"/>
    <property type="evidence" value="ECO:0007669"/>
    <property type="project" value="UniProtKB-ARBA"/>
</dbReference>
<keyword evidence="2 5" id="KW-0812">Transmembrane</keyword>
<gene>
    <name evidence="6" type="ORF">SAMN05421841_1296</name>
</gene>
<evidence type="ECO:0000313" key="7">
    <source>
        <dbReference type="Proteomes" id="UP000199469"/>
    </source>
</evidence>
<dbReference type="PANTHER" id="PTHR10283">
    <property type="entry name" value="SOLUTE CARRIER FAMILY 13 MEMBER"/>
    <property type="match status" value="1"/>
</dbReference>
<organism evidence="6 7">
    <name type="scientific">Chryseobacterium wanjuense</name>
    <dbReference type="NCBI Taxonomy" id="356305"/>
    <lineage>
        <taxon>Bacteria</taxon>
        <taxon>Pseudomonadati</taxon>
        <taxon>Bacteroidota</taxon>
        <taxon>Flavobacteriia</taxon>
        <taxon>Flavobacteriales</taxon>
        <taxon>Weeksellaceae</taxon>
        <taxon>Chryseobacterium group</taxon>
        <taxon>Chryseobacterium</taxon>
    </lineage>
</organism>
<accession>A0A1I0PLW1</accession>
<dbReference type="GO" id="GO:0005886">
    <property type="term" value="C:plasma membrane"/>
    <property type="evidence" value="ECO:0007669"/>
    <property type="project" value="TreeGrafter"/>
</dbReference>
<feature type="transmembrane region" description="Helical" evidence="5">
    <location>
        <begin position="215"/>
        <end position="237"/>
    </location>
</feature>
<feature type="transmembrane region" description="Helical" evidence="5">
    <location>
        <begin position="122"/>
        <end position="141"/>
    </location>
</feature>
<dbReference type="AlphaFoldDB" id="A0A1I0PLW1"/>
<feature type="transmembrane region" description="Helical" evidence="5">
    <location>
        <begin position="397"/>
        <end position="421"/>
    </location>
</feature>
<keyword evidence="7" id="KW-1185">Reference proteome</keyword>
<evidence type="ECO:0000256" key="2">
    <source>
        <dbReference type="ARBA" id="ARBA00022692"/>
    </source>
</evidence>